<evidence type="ECO:0000256" key="4">
    <source>
        <dbReference type="ARBA" id="ARBA00022827"/>
    </source>
</evidence>
<dbReference type="RefSeq" id="WP_204031989.1">
    <property type="nucleotide sequence ID" value="NZ_BOOW01000050.1"/>
</dbReference>
<dbReference type="Pfam" id="PF02770">
    <property type="entry name" value="Acyl-CoA_dh_M"/>
    <property type="match status" value="1"/>
</dbReference>
<keyword evidence="3 6" id="KW-0285">Flavoprotein</keyword>
<dbReference type="Proteomes" id="UP000606172">
    <property type="component" value="Unassembled WGS sequence"/>
</dbReference>
<evidence type="ECO:0000259" key="9">
    <source>
        <dbReference type="Pfam" id="PF02771"/>
    </source>
</evidence>
<dbReference type="FunFam" id="1.10.540.10:FF:000002">
    <property type="entry name" value="Acyl-CoA dehydrogenase FadE19"/>
    <property type="match status" value="1"/>
</dbReference>
<evidence type="ECO:0000256" key="2">
    <source>
        <dbReference type="ARBA" id="ARBA00009347"/>
    </source>
</evidence>
<dbReference type="Gene3D" id="1.20.140.10">
    <property type="entry name" value="Butyryl-CoA Dehydrogenase, subunit A, domain 3"/>
    <property type="match status" value="1"/>
</dbReference>
<dbReference type="FunFam" id="2.40.110.10:FF:000009">
    <property type="entry name" value="Acyl-CoA dehydrogenase"/>
    <property type="match status" value="1"/>
</dbReference>
<dbReference type="InterPro" id="IPR013786">
    <property type="entry name" value="AcylCoA_DH/ox_N"/>
</dbReference>
<dbReference type="PANTHER" id="PTHR43884:SF12">
    <property type="entry name" value="ISOVALERYL-COA DEHYDROGENASE, MITOCHONDRIAL-RELATED"/>
    <property type="match status" value="1"/>
</dbReference>
<sequence length="383" mass="40598">MDMSLATEQVSLQQMARDFVARHVTPNVREWDRGEAVDPSIIGHLGDAGFLGMTIPEDLGGSGGTHLDYCLVLEELARGDSSVRGIVSVSLGLVTKSIAGYGTEEQKAEWVAALASGRAVGCFGLTEPDTGSDAGSLTTRARRDGDDYVVNGSKIFITNGMWADVILLFARTSDDGAKGISAFLVPTSAEGVTRQSVKGKLGLRGQSTAEFTFTDVRIPASARLGEEGKGMAIAMSALAKGRMSVAAGCVGIAAGAQAAALQYAQQRSQFGKTISRHQLVQQMLADMAVETDAARLLVWRVADLIERGQPFGTESSMAKYYASEVAVRVANSALQIFGGYGYIDEFPAEKYVRDARVMTLYEGTSQIQQLLIGRALTGVSAFG</sequence>
<feature type="domain" description="Acyl-CoA dehydrogenase/oxidase C-terminal" evidence="7">
    <location>
        <begin position="228"/>
        <end position="376"/>
    </location>
</feature>
<evidence type="ECO:0000256" key="3">
    <source>
        <dbReference type="ARBA" id="ARBA00022630"/>
    </source>
</evidence>
<dbReference type="EMBL" id="BOOW01000050">
    <property type="protein sequence ID" value="GII96846.1"/>
    <property type="molecule type" value="Genomic_DNA"/>
</dbReference>
<dbReference type="PROSITE" id="PS00073">
    <property type="entry name" value="ACYL_COA_DH_2"/>
    <property type="match status" value="1"/>
</dbReference>
<evidence type="ECO:0000259" key="8">
    <source>
        <dbReference type="Pfam" id="PF02770"/>
    </source>
</evidence>
<dbReference type="InterPro" id="IPR009075">
    <property type="entry name" value="AcylCo_DH/oxidase_C"/>
</dbReference>
<keyword evidence="5 6" id="KW-0560">Oxidoreductase</keyword>
<dbReference type="InterPro" id="IPR046373">
    <property type="entry name" value="Acyl-CoA_Oxase/DH_mid-dom_sf"/>
</dbReference>
<dbReference type="InterPro" id="IPR037069">
    <property type="entry name" value="AcylCoA_DH/ox_N_sf"/>
</dbReference>
<dbReference type="PIRSF" id="PIRSF016578">
    <property type="entry name" value="HsaA"/>
    <property type="match status" value="1"/>
</dbReference>
<gene>
    <name evidence="10" type="ORF">Ssi02_70770</name>
</gene>
<reference evidence="10" key="1">
    <citation type="submission" date="2021-01" db="EMBL/GenBank/DDBJ databases">
        <title>Whole genome shotgun sequence of Sinosporangium siamense NBRC 109515.</title>
        <authorList>
            <person name="Komaki H."/>
            <person name="Tamura T."/>
        </authorList>
    </citation>
    <scope>NUCLEOTIDE SEQUENCE</scope>
    <source>
        <strain evidence="10">NBRC 109515</strain>
    </source>
</reference>
<dbReference type="InterPro" id="IPR009100">
    <property type="entry name" value="AcylCoA_DH/oxidase_NM_dom_sf"/>
</dbReference>
<name>A0A919RN54_9ACTN</name>
<proteinExistence type="inferred from homology"/>
<dbReference type="AlphaFoldDB" id="A0A919RN54"/>
<dbReference type="SUPFAM" id="SSF56645">
    <property type="entry name" value="Acyl-CoA dehydrogenase NM domain-like"/>
    <property type="match status" value="1"/>
</dbReference>
<evidence type="ECO:0000313" key="10">
    <source>
        <dbReference type="EMBL" id="GII96846.1"/>
    </source>
</evidence>
<dbReference type="Pfam" id="PF00441">
    <property type="entry name" value="Acyl-CoA_dh_1"/>
    <property type="match status" value="1"/>
</dbReference>
<dbReference type="Pfam" id="PF02771">
    <property type="entry name" value="Acyl-CoA_dh_N"/>
    <property type="match status" value="1"/>
</dbReference>
<dbReference type="Gene3D" id="2.40.110.10">
    <property type="entry name" value="Butyryl-CoA Dehydrogenase, subunit A, domain 2"/>
    <property type="match status" value="1"/>
</dbReference>
<dbReference type="InterPro" id="IPR036250">
    <property type="entry name" value="AcylCo_DH-like_C"/>
</dbReference>
<protein>
    <submittedName>
        <fullName evidence="10">Acyl-CoA dehydrogenase</fullName>
    </submittedName>
</protein>
<dbReference type="FunFam" id="1.20.140.10:FF:000004">
    <property type="entry name" value="Acyl-CoA dehydrogenase FadE25"/>
    <property type="match status" value="1"/>
</dbReference>
<evidence type="ECO:0000259" key="7">
    <source>
        <dbReference type="Pfam" id="PF00441"/>
    </source>
</evidence>
<comment type="similarity">
    <text evidence="2 6">Belongs to the acyl-CoA dehydrogenase family.</text>
</comment>
<keyword evidence="4 6" id="KW-0274">FAD</keyword>
<dbReference type="PANTHER" id="PTHR43884">
    <property type="entry name" value="ACYL-COA DEHYDROGENASE"/>
    <property type="match status" value="1"/>
</dbReference>
<feature type="domain" description="Acyl-CoA oxidase/dehydrogenase middle" evidence="8">
    <location>
        <begin position="122"/>
        <end position="216"/>
    </location>
</feature>
<dbReference type="GO" id="GO:0003995">
    <property type="term" value="F:acyl-CoA dehydrogenase activity"/>
    <property type="evidence" value="ECO:0007669"/>
    <property type="project" value="InterPro"/>
</dbReference>
<dbReference type="Gene3D" id="1.10.540.10">
    <property type="entry name" value="Acyl-CoA dehydrogenase/oxidase, N-terminal domain"/>
    <property type="match status" value="1"/>
</dbReference>
<dbReference type="InterPro" id="IPR006089">
    <property type="entry name" value="Acyl-CoA_DH_CS"/>
</dbReference>
<accession>A0A919RN54</accession>
<feature type="domain" description="Acyl-CoA dehydrogenase/oxidase N-terminal" evidence="9">
    <location>
        <begin position="8"/>
        <end position="117"/>
    </location>
</feature>
<organism evidence="10 11">
    <name type="scientific">Sinosporangium siamense</name>
    <dbReference type="NCBI Taxonomy" id="1367973"/>
    <lineage>
        <taxon>Bacteria</taxon>
        <taxon>Bacillati</taxon>
        <taxon>Actinomycetota</taxon>
        <taxon>Actinomycetes</taxon>
        <taxon>Streptosporangiales</taxon>
        <taxon>Streptosporangiaceae</taxon>
        <taxon>Sinosporangium</taxon>
    </lineage>
</organism>
<evidence type="ECO:0000256" key="5">
    <source>
        <dbReference type="ARBA" id="ARBA00023002"/>
    </source>
</evidence>
<dbReference type="InterPro" id="IPR006091">
    <property type="entry name" value="Acyl-CoA_Oxase/DH_mid-dom"/>
</dbReference>
<dbReference type="SUPFAM" id="SSF47203">
    <property type="entry name" value="Acyl-CoA dehydrogenase C-terminal domain-like"/>
    <property type="match status" value="1"/>
</dbReference>
<evidence type="ECO:0000256" key="1">
    <source>
        <dbReference type="ARBA" id="ARBA00001974"/>
    </source>
</evidence>
<evidence type="ECO:0000256" key="6">
    <source>
        <dbReference type="RuleBase" id="RU362125"/>
    </source>
</evidence>
<comment type="caution">
    <text evidence="10">The sequence shown here is derived from an EMBL/GenBank/DDBJ whole genome shotgun (WGS) entry which is preliminary data.</text>
</comment>
<dbReference type="GO" id="GO:0050660">
    <property type="term" value="F:flavin adenine dinucleotide binding"/>
    <property type="evidence" value="ECO:0007669"/>
    <property type="project" value="InterPro"/>
</dbReference>
<evidence type="ECO:0000313" key="11">
    <source>
        <dbReference type="Proteomes" id="UP000606172"/>
    </source>
</evidence>
<comment type="cofactor">
    <cofactor evidence="1 6">
        <name>FAD</name>
        <dbReference type="ChEBI" id="CHEBI:57692"/>
    </cofactor>
</comment>
<keyword evidence="11" id="KW-1185">Reference proteome</keyword>